<feature type="compositionally biased region" description="Low complexity" evidence="1">
    <location>
        <begin position="158"/>
        <end position="176"/>
    </location>
</feature>
<feature type="compositionally biased region" description="Basic residues" evidence="1">
    <location>
        <begin position="1"/>
        <end position="10"/>
    </location>
</feature>
<dbReference type="PANTHER" id="PTHR32428">
    <property type="entry name" value="TARGET OF RAPAMYCIN COMPLEX 2 SUBUNIT BIT61-RELATED"/>
    <property type="match status" value="1"/>
</dbReference>
<proteinExistence type="predicted"/>
<organism evidence="2 3">
    <name type="scientific">Lachancea nothofagi CBS 11611</name>
    <dbReference type="NCBI Taxonomy" id="1266666"/>
    <lineage>
        <taxon>Eukaryota</taxon>
        <taxon>Fungi</taxon>
        <taxon>Dikarya</taxon>
        <taxon>Ascomycota</taxon>
        <taxon>Saccharomycotina</taxon>
        <taxon>Saccharomycetes</taxon>
        <taxon>Saccharomycetales</taxon>
        <taxon>Saccharomycetaceae</taxon>
        <taxon>Lachancea</taxon>
    </lineage>
</organism>
<dbReference type="EMBL" id="LT598447">
    <property type="protein sequence ID" value="SCV05194.1"/>
    <property type="molecule type" value="Genomic_DNA"/>
</dbReference>
<dbReference type="GO" id="GO:0038203">
    <property type="term" value="P:TORC2 signaling"/>
    <property type="evidence" value="ECO:0007669"/>
    <property type="project" value="TreeGrafter"/>
</dbReference>
<dbReference type="PANTHER" id="PTHR32428:SF2">
    <property type="entry name" value="TARGET OF RAPAMYCIN COMPLEX 2 SUBUNIT BIT61-RELATED"/>
    <property type="match status" value="1"/>
</dbReference>
<protein>
    <submittedName>
        <fullName evidence="2">LANO_0H02124g1_1</fullName>
    </submittedName>
</protein>
<dbReference type="GO" id="GO:0031932">
    <property type="term" value="C:TORC2 complex"/>
    <property type="evidence" value="ECO:0007669"/>
    <property type="project" value="TreeGrafter"/>
</dbReference>
<feature type="compositionally biased region" description="Basic and acidic residues" evidence="1">
    <location>
        <begin position="197"/>
        <end position="206"/>
    </location>
</feature>
<feature type="compositionally biased region" description="Polar residues" evidence="1">
    <location>
        <begin position="112"/>
        <end position="137"/>
    </location>
</feature>
<keyword evidence="3" id="KW-1185">Reference proteome</keyword>
<name>A0A1G4KKU9_9SACH</name>
<dbReference type="AlphaFoldDB" id="A0A1G4KKU9"/>
<accession>A0A1G4KKU9</accession>
<dbReference type="Proteomes" id="UP000189911">
    <property type="component" value="Chromosome H"/>
</dbReference>
<feature type="compositionally biased region" description="Polar residues" evidence="1">
    <location>
        <begin position="84"/>
        <end position="95"/>
    </location>
</feature>
<evidence type="ECO:0000256" key="1">
    <source>
        <dbReference type="SAM" id="MobiDB-lite"/>
    </source>
</evidence>
<evidence type="ECO:0000313" key="2">
    <source>
        <dbReference type="EMBL" id="SCV05194.1"/>
    </source>
</evidence>
<feature type="compositionally biased region" description="Polar residues" evidence="1">
    <location>
        <begin position="24"/>
        <end position="34"/>
    </location>
</feature>
<feature type="compositionally biased region" description="Polar residues" evidence="1">
    <location>
        <begin position="207"/>
        <end position="217"/>
    </location>
</feature>
<sequence length="535" mass="59164">MDGDLKRKRSSSALPTIQRLPTKGKSNTRTRFYSVSSKIVPQTIQVSEHNGNVIGKSTEAQTSSPALPSLSKVGFQSIYQSASTKKSQKSFNGTDAPSKLLPASSSSSIKSNGTASYQSYRSGSNASALSNKKSVNSLAPKGTVRGSIDNPERENQKTTGASRSSTSLSSSFQKHTSQLKKNPFSMAARKIFSRKTGRGDSSRETIKSPTSGTSTTFGRFLQSKYGKHVVKTNSHRKYSAGSLMDAGKVNQSYSGASTSTSNDVPLQLVQEPLLDASDVQMLHDLIKNLKSLESNYRTFTVEELDALMSNIWGVMCSVVVTLFRNQELWELPAKIEDLNHVVSFYIKLKISSKNSSSSCKFVSEIEEFMTTCLYILENQIVFNYSNENTINTALKRLCLIWEVFYQQIYHNVMAIFLPLGASFRSDVKYWSDAYTSFASDSLTGIRAGSLSLDLILLKSFRDSIVSPYYESFINSHEGASKSFHLYITNEEEEKGVTQVDKLTLLQCFGILSSIRSTDIKQKVIDELLIGIRMSI</sequence>
<dbReference type="Pfam" id="PF08539">
    <property type="entry name" value="HbrB"/>
    <property type="match status" value="1"/>
</dbReference>
<evidence type="ECO:0000313" key="3">
    <source>
        <dbReference type="Proteomes" id="UP000189911"/>
    </source>
</evidence>
<gene>
    <name evidence="2" type="ORF">LANO_0H02124G</name>
</gene>
<feature type="region of interest" description="Disordered" evidence="1">
    <location>
        <begin position="84"/>
        <end position="217"/>
    </location>
</feature>
<feature type="compositionally biased region" description="Low complexity" evidence="1">
    <location>
        <begin position="96"/>
        <end position="111"/>
    </location>
</feature>
<dbReference type="InterPro" id="IPR013745">
    <property type="entry name" value="Bit61/PRR5"/>
</dbReference>
<reference evidence="3" key="1">
    <citation type="submission" date="2016-03" db="EMBL/GenBank/DDBJ databases">
        <authorList>
            <person name="Devillers Hugo."/>
        </authorList>
    </citation>
    <scope>NUCLEOTIDE SEQUENCE [LARGE SCALE GENOMIC DNA]</scope>
</reference>
<dbReference type="OrthoDB" id="2290221at2759"/>
<feature type="region of interest" description="Disordered" evidence="1">
    <location>
        <begin position="1"/>
        <end position="34"/>
    </location>
</feature>